<dbReference type="AlphaFoldDB" id="A0A8S3SAQ5"/>
<dbReference type="OrthoDB" id="411632at2759"/>
<evidence type="ECO:0000313" key="1">
    <source>
        <dbReference type="EMBL" id="CAG2216215.1"/>
    </source>
</evidence>
<dbReference type="Pfam" id="PF09612">
    <property type="entry name" value="HtrL_YibB"/>
    <property type="match status" value="1"/>
</dbReference>
<name>A0A8S3SAQ5_MYTED</name>
<gene>
    <name evidence="1" type="ORF">MEDL_29991</name>
</gene>
<keyword evidence="2" id="KW-1185">Reference proteome</keyword>
<accession>A0A8S3SAQ5</accession>
<organism evidence="1 2">
    <name type="scientific">Mytilus edulis</name>
    <name type="common">Blue mussel</name>
    <dbReference type="NCBI Taxonomy" id="6550"/>
    <lineage>
        <taxon>Eukaryota</taxon>
        <taxon>Metazoa</taxon>
        <taxon>Spiralia</taxon>
        <taxon>Lophotrochozoa</taxon>
        <taxon>Mollusca</taxon>
        <taxon>Bivalvia</taxon>
        <taxon>Autobranchia</taxon>
        <taxon>Pteriomorphia</taxon>
        <taxon>Mytilida</taxon>
        <taxon>Mytiloidea</taxon>
        <taxon>Mytilidae</taxon>
        <taxon>Mytilinae</taxon>
        <taxon>Mytilus</taxon>
    </lineage>
</organism>
<comment type="caution">
    <text evidence="1">The sequence shown here is derived from an EMBL/GenBank/DDBJ whole genome shotgun (WGS) entry which is preliminary data.</text>
</comment>
<sequence>MMGCQHPNIAGCQHPKITGCQHLVITGCQHPDIKGCKHPNIAGCQHPKITGCWHPNIAGCQHPNITGCWHPNTAGYCYQDYIITEGWSDVNCKEPVPPDVFDGAEEYLRRNQSKDITFVTAYFNLGKFQKGSFKTYSTQTYYSWMKNYAFVYNKIILYTDLEDLAIKFKAERSHFPDNMTRIFLVKQNEFWAFGLIPKIEKIYKQTDYPKWYPNTVMASYSCAMHVKYDLIKRVIKEKLVKTKYLAWMDIGYFRDTEKGTFSLKPPQNIKDDHIAFVQIHKYVDMTPKEIMFSNSVFLAGGLFIGRPEYLLLLVEDYIKAVEKLIAMNLMNTDQQVLYCMYSPKFSFQPRVPIQRFYSKSRLLWFYLGDLCRESSLILVRKKTKLSEVIASSIFV</sequence>
<reference evidence="1" key="1">
    <citation type="submission" date="2021-03" db="EMBL/GenBank/DDBJ databases">
        <authorList>
            <person name="Bekaert M."/>
        </authorList>
    </citation>
    <scope>NUCLEOTIDE SEQUENCE</scope>
</reference>
<dbReference type="Proteomes" id="UP000683360">
    <property type="component" value="Unassembled WGS sequence"/>
</dbReference>
<protein>
    <submittedName>
        <fullName evidence="1">Uncharacterized protein</fullName>
    </submittedName>
</protein>
<dbReference type="InterPro" id="IPR011735">
    <property type="entry name" value="WlaTC/HtrL_glycosyltransf"/>
</dbReference>
<evidence type="ECO:0000313" key="2">
    <source>
        <dbReference type="Proteomes" id="UP000683360"/>
    </source>
</evidence>
<dbReference type="EMBL" id="CAJPWZ010001475">
    <property type="protein sequence ID" value="CAG2216215.1"/>
    <property type="molecule type" value="Genomic_DNA"/>
</dbReference>
<proteinExistence type="predicted"/>